<accession>A0A0B8T1P1</accession>
<dbReference type="Pfam" id="PF01557">
    <property type="entry name" value="FAA_hydrolase"/>
    <property type="match status" value="1"/>
</dbReference>
<protein>
    <submittedName>
        <fullName evidence="3">2-hydroxyhepta-2,4-diene-1,7-dioate isomerase</fullName>
    </submittedName>
</protein>
<organism evidence="3 4">
    <name type="scientific">Sphingobacterium deserti</name>
    <dbReference type="NCBI Taxonomy" id="1229276"/>
    <lineage>
        <taxon>Bacteria</taxon>
        <taxon>Pseudomonadati</taxon>
        <taxon>Bacteroidota</taxon>
        <taxon>Sphingobacteriia</taxon>
        <taxon>Sphingobacteriales</taxon>
        <taxon>Sphingobacteriaceae</taxon>
        <taxon>Sphingobacterium</taxon>
    </lineage>
</organism>
<dbReference type="EMBL" id="JJMU01000021">
    <property type="protein sequence ID" value="KGE15032.1"/>
    <property type="molecule type" value="Genomic_DNA"/>
</dbReference>
<dbReference type="AlphaFoldDB" id="A0A0B8T1P1"/>
<name>A0A0B8T1P1_9SPHI</name>
<dbReference type="OrthoDB" id="9805307at2"/>
<evidence type="ECO:0000313" key="4">
    <source>
        <dbReference type="Proteomes" id="UP000031802"/>
    </source>
</evidence>
<keyword evidence="1" id="KW-0479">Metal-binding</keyword>
<dbReference type="SUPFAM" id="SSF56529">
    <property type="entry name" value="FAH"/>
    <property type="match status" value="1"/>
</dbReference>
<sequence length="203" mass="22854">MKIIAVGRNYVDHAKELNNPVPTTPVIFMKPDTALLKDNKDFYYPEFSKDVHYEVELVIRICNEGKHVSPKFAHKYYDAIGLGIDFTARDIQAQHKDKGLPWELAKAFDHSAVISPLIPKEEFSDFKNIAFSMQKNAEVVQAGNTADMIFDFETLIVFVSKYITLRKGDLIYTGTPVGVGPIAIGDKFDGFIGERPMFSCSIK</sequence>
<reference evidence="4" key="1">
    <citation type="submission" date="2014-04" db="EMBL/GenBank/DDBJ databases">
        <title>Whole-Genome optical mapping and complete genome sequence of Sphingobacterium deserti sp. nov., a new spaces isolated from desert in the west of China.</title>
        <authorList>
            <person name="Teng C."/>
            <person name="Zhou Z."/>
            <person name="Li X."/>
            <person name="Chen M."/>
            <person name="Lin M."/>
            <person name="Wang L."/>
            <person name="Su S."/>
            <person name="Zhang C."/>
            <person name="Zhang W."/>
        </authorList>
    </citation>
    <scope>NUCLEOTIDE SEQUENCE [LARGE SCALE GENOMIC DNA]</scope>
    <source>
        <strain evidence="4">ACCC05744</strain>
    </source>
</reference>
<dbReference type="Proteomes" id="UP000031802">
    <property type="component" value="Unassembled WGS sequence"/>
</dbReference>
<dbReference type="RefSeq" id="WP_037496708.1">
    <property type="nucleotide sequence ID" value="NZ_JJMU01000021.1"/>
</dbReference>
<keyword evidence="3" id="KW-0413">Isomerase</keyword>
<dbReference type="InterPro" id="IPR011234">
    <property type="entry name" value="Fumarylacetoacetase-like_C"/>
</dbReference>
<dbReference type="PATRIC" id="fig|1229276.3.peg.1301"/>
<dbReference type="PANTHER" id="PTHR11820:SF7">
    <property type="entry name" value="ACYLPYRUVASE FAHD1, MITOCHONDRIAL"/>
    <property type="match status" value="1"/>
</dbReference>
<comment type="caution">
    <text evidence="3">The sequence shown here is derived from an EMBL/GenBank/DDBJ whole genome shotgun (WGS) entry which is preliminary data.</text>
</comment>
<dbReference type="GO" id="GO:0018773">
    <property type="term" value="F:acetylpyruvate hydrolase activity"/>
    <property type="evidence" value="ECO:0007669"/>
    <property type="project" value="TreeGrafter"/>
</dbReference>
<gene>
    <name evidence="3" type="ORF">DI53_1259</name>
</gene>
<keyword evidence="4" id="KW-1185">Reference proteome</keyword>
<dbReference type="STRING" id="1229276.DI53_1259"/>
<dbReference type="InterPro" id="IPR036663">
    <property type="entry name" value="Fumarylacetoacetase_C_sf"/>
</dbReference>
<evidence type="ECO:0000313" key="3">
    <source>
        <dbReference type="EMBL" id="KGE15032.1"/>
    </source>
</evidence>
<dbReference type="GO" id="GO:0046872">
    <property type="term" value="F:metal ion binding"/>
    <property type="evidence" value="ECO:0007669"/>
    <property type="project" value="UniProtKB-KW"/>
</dbReference>
<dbReference type="Gene3D" id="3.90.850.10">
    <property type="entry name" value="Fumarylacetoacetase-like, C-terminal domain"/>
    <property type="match status" value="1"/>
</dbReference>
<evidence type="ECO:0000256" key="1">
    <source>
        <dbReference type="ARBA" id="ARBA00022723"/>
    </source>
</evidence>
<reference evidence="3 4" key="2">
    <citation type="journal article" date="2015" name="PLoS ONE">
        <title>Whole-Genome Optical Mapping and Finished Genome Sequence of Sphingobacterium deserti sp. nov., a New Species Isolated from the Western Desert of China.</title>
        <authorList>
            <person name="Teng C."/>
            <person name="Zhou Z."/>
            <person name="Molnar I."/>
            <person name="Li X."/>
            <person name="Tang R."/>
            <person name="Chen M."/>
            <person name="Wang L."/>
            <person name="Su S."/>
            <person name="Zhang W."/>
            <person name="Lin M."/>
        </authorList>
    </citation>
    <scope>NUCLEOTIDE SEQUENCE [LARGE SCALE GENOMIC DNA]</scope>
    <source>
        <strain evidence="4">ACCC05744</strain>
    </source>
</reference>
<dbReference type="GO" id="GO:0016853">
    <property type="term" value="F:isomerase activity"/>
    <property type="evidence" value="ECO:0007669"/>
    <property type="project" value="UniProtKB-KW"/>
</dbReference>
<dbReference type="PANTHER" id="PTHR11820">
    <property type="entry name" value="ACYLPYRUVASE"/>
    <property type="match status" value="1"/>
</dbReference>
<feature type="domain" description="Fumarylacetoacetase-like C-terminal" evidence="2">
    <location>
        <begin position="2"/>
        <end position="180"/>
    </location>
</feature>
<evidence type="ECO:0000259" key="2">
    <source>
        <dbReference type="Pfam" id="PF01557"/>
    </source>
</evidence>
<proteinExistence type="predicted"/>
<dbReference type="eggNOG" id="COG0179">
    <property type="taxonomic scope" value="Bacteria"/>
</dbReference>